<evidence type="ECO:0000256" key="1">
    <source>
        <dbReference type="SAM" id="SignalP"/>
    </source>
</evidence>
<evidence type="ECO:0000313" key="2">
    <source>
        <dbReference type="EMBL" id="MCU5782722.1"/>
    </source>
</evidence>
<sequence>MAVTRRQLLGAALAGSASLMVWPSLTLAASPAPPQRLVVVLLRGAVDGLSAVPAPGEKRFAELRGSLDLGAPGGKDAPLPMSEGFALHPSLGFAHGLFKQRQFAVVHACALPYRGRSHFDAQDCLENGSDKPHGSRSGWLNRVVEQWHQGQGLAIASAQPLLVRGPAPFMTWSPTPGKLSPANLAQRLAHSYGRDKRLSGAFEQALEAQNVAPEKQGGAGNLLAMMKAAGNFLVEPDGPRVAMVQDTGWDTHANQNAVLARKLRLLDNGLKVLRESLGKQWNHTVVLVATEFGRTVAVNGTRGTDHGTGSTVMLAGGGLKSAGVVGDWPGLNKLRDDRDLMPANDTRAVFKGVLRDHLGLDKKALDNDIFPGSARVAALSGLV</sequence>
<dbReference type="PROSITE" id="PS51318">
    <property type="entry name" value="TAT"/>
    <property type="match status" value="1"/>
</dbReference>
<keyword evidence="3" id="KW-1185">Reference proteome</keyword>
<protein>
    <recommendedName>
        <fullName evidence="4">Tat pathway signal protein</fullName>
    </recommendedName>
</protein>
<feature type="chain" id="PRO_5047215315" description="Tat pathway signal protein" evidence="1">
    <location>
        <begin position="29"/>
        <end position="383"/>
    </location>
</feature>
<name>A0ABT2QYX2_9GAMM</name>
<dbReference type="PANTHER" id="PTHR43737:SF1">
    <property type="entry name" value="DUF1501 DOMAIN-CONTAINING PROTEIN"/>
    <property type="match status" value="1"/>
</dbReference>
<evidence type="ECO:0000313" key="3">
    <source>
        <dbReference type="Proteomes" id="UP001064106"/>
    </source>
</evidence>
<dbReference type="Proteomes" id="UP001064106">
    <property type="component" value="Unassembled WGS sequence"/>
</dbReference>
<dbReference type="RefSeq" id="WP_262460351.1">
    <property type="nucleotide sequence ID" value="NZ_ARXS01000010.1"/>
</dbReference>
<gene>
    <name evidence="2" type="ORF">MA04_02022</name>
</gene>
<organism evidence="2 3">
    <name type="scientific">Alloalcanivorax balearicus MACL04</name>
    <dbReference type="NCBI Taxonomy" id="1177182"/>
    <lineage>
        <taxon>Bacteria</taxon>
        <taxon>Pseudomonadati</taxon>
        <taxon>Pseudomonadota</taxon>
        <taxon>Gammaproteobacteria</taxon>
        <taxon>Oceanospirillales</taxon>
        <taxon>Alcanivoracaceae</taxon>
        <taxon>Alloalcanivorax</taxon>
    </lineage>
</organism>
<comment type="caution">
    <text evidence="2">The sequence shown here is derived from an EMBL/GenBank/DDBJ whole genome shotgun (WGS) entry which is preliminary data.</text>
</comment>
<dbReference type="EMBL" id="ARXS01000010">
    <property type="protein sequence ID" value="MCU5782722.1"/>
    <property type="molecule type" value="Genomic_DNA"/>
</dbReference>
<evidence type="ECO:0008006" key="4">
    <source>
        <dbReference type="Google" id="ProtNLM"/>
    </source>
</evidence>
<dbReference type="PANTHER" id="PTHR43737">
    <property type="entry name" value="BLL7424 PROTEIN"/>
    <property type="match status" value="1"/>
</dbReference>
<proteinExistence type="predicted"/>
<dbReference type="Pfam" id="PF07394">
    <property type="entry name" value="DUF1501"/>
    <property type="match status" value="1"/>
</dbReference>
<feature type="signal peptide" evidence="1">
    <location>
        <begin position="1"/>
        <end position="28"/>
    </location>
</feature>
<keyword evidence="1" id="KW-0732">Signal</keyword>
<dbReference type="InterPro" id="IPR010869">
    <property type="entry name" value="DUF1501"/>
</dbReference>
<accession>A0ABT2QYX2</accession>
<dbReference type="InterPro" id="IPR006311">
    <property type="entry name" value="TAT_signal"/>
</dbReference>
<reference evidence="2" key="1">
    <citation type="submission" date="2012-09" db="EMBL/GenBank/DDBJ databases">
        <title>Genome Sequence of alkane-degrading Bacterium Alcanivorax balearicus MACL04.</title>
        <authorList>
            <person name="Lai Q."/>
            <person name="Shao Z."/>
        </authorList>
    </citation>
    <scope>NUCLEOTIDE SEQUENCE</scope>
    <source>
        <strain evidence="2">MACL04</strain>
    </source>
</reference>